<dbReference type="InterPro" id="IPR050819">
    <property type="entry name" value="Tripeptidyl-peptidase_I"/>
</dbReference>
<dbReference type="InterPro" id="IPR030400">
    <property type="entry name" value="Sedolisin_dom"/>
</dbReference>
<comment type="cofactor">
    <cofactor evidence="8">
        <name>Ca(2+)</name>
        <dbReference type="ChEBI" id="CHEBI:29108"/>
    </cofactor>
    <text evidence="8">Binds 1 Ca(2+) ion per subunit.</text>
</comment>
<keyword evidence="5" id="KW-0720">Serine protease</keyword>
<feature type="signal peptide" evidence="9">
    <location>
        <begin position="1"/>
        <end position="23"/>
    </location>
</feature>
<dbReference type="Proteomes" id="UP001201163">
    <property type="component" value="Unassembled WGS sequence"/>
</dbReference>
<keyword evidence="6 8" id="KW-0106">Calcium</keyword>
<dbReference type="Pfam" id="PF09286">
    <property type="entry name" value="Pro-kuma_activ"/>
    <property type="match status" value="1"/>
</dbReference>
<keyword evidence="2" id="KW-0645">Protease</keyword>
<evidence type="ECO:0000259" key="10">
    <source>
        <dbReference type="PROSITE" id="PS51695"/>
    </source>
</evidence>
<evidence type="ECO:0000256" key="6">
    <source>
        <dbReference type="ARBA" id="ARBA00022837"/>
    </source>
</evidence>
<name>A0AAD4QAA8_9AGAM</name>
<evidence type="ECO:0000313" key="11">
    <source>
        <dbReference type="EMBL" id="KAH8985014.1"/>
    </source>
</evidence>
<organism evidence="11 12">
    <name type="scientific">Lactarius akahatsu</name>
    <dbReference type="NCBI Taxonomy" id="416441"/>
    <lineage>
        <taxon>Eukaryota</taxon>
        <taxon>Fungi</taxon>
        <taxon>Dikarya</taxon>
        <taxon>Basidiomycota</taxon>
        <taxon>Agaricomycotina</taxon>
        <taxon>Agaricomycetes</taxon>
        <taxon>Russulales</taxon>
        <taxon>Russulaceae</taxon>
        <taxon>Lactarius</taxon>
    </lineage>
</organism>
<feature type="domain" description="Peptidase S53" evidence="10">
    <location>
        <begin position="129"/>
        <end position="510"/>
    </location>
</feature>
<reference evidence="11" key="1">
    <citation type="submission" date="2022-01" db="EMBL/GenBank/DDBJ databases">
        <title>Comparative genomics reveals a dynamic genome evolution in the ectomycorrhizal milk-cap (Lactarius) mushrooms.</title>
        <authorList>
            <consortium name="DOE Joint Genome Institute"/>
            <person name="Lebreton A."/>
            <person name="Tang N."/>
            <person name="Kuo A."/>
            <person name="LaButti K."/>
            <person name="Drula E."/>
            <person name="Barry K."/>
            <person name="Clum A."/>
            <person name="Lipzen A."/>
            <person name="Mousain D."/>
            <person name="Ng V."/>
            <person name="Wang R."/>
            <person name="Wang X."/>
            <person name="Dai Y."/>
            <person name="Henrissat B."/>
            <person name="Grigoriev I.V."/>
            <person name="Guerin-Laguette A."/>
            <person name="Yu F."/>
            <person name="Martin F.M."/>
        </authorList>
    </citation>
    <scope>NUCLEOTIDE SEQUENCE</scope>
    <source>
        <strain evidence="11">QP</strain>
    </source>
</reference>
<proteinExistence type="predicted"/>
<keyword evidence="3 8" id="KW-0479">Metal-binding</keyword>
<dbReference type="CDD" id="cd04056">
    <property type="entry name" value="Peptidases_S53"/>
    <property type="match status" value="1"/>
</dbReference>
<comment type="caution">
    <text evidence="11">The sequence shown here is derived from an EMBL/GenBank/DDBJ whole genome shotgun (WGS) entry which is preliminary data.</text>
</comment>
<evidence type="ECO:0000313" key="12">
    <source>
        <dbReference type="Proteomes" id="UP001201163"/>
    </source>
</evidence>
<comment type="subcellular location">
    <subcellularLocation>
        <location evidence="1">Secreted</location>
        <location evidence="1">Extracellular space</location>
    </subcellularLocation>
</comment>
<accession>A0AAD4QAA8</accession>
<dbReference type="PANTHER" id="PTHR14218:SF15">
    <property type="entry name" value="TRIPEPTIDYL-PEPTIDASE 1"/>
    <property type="match status" value="1"/>
</dbReference>
<feature type="binding site" evidence="8">
    <location>
        <position position="488"/>
    </location>
    <ligand>
        <name>Ca(2+)</name>
        <dbReference type="ChEBI" id="CHEBI:29108"/>
    </ligand>
</feature>
<dbReference type="PANTHER" id="PTHR14218">
    <property type="entry name" value="PROTEASE S8 TRIPEPTIDYL PEPTIDASE I CLN2"/>
    <property type="match status" value="1"/>
</dbReference>
<keyword evidence="7" id="KW-0865">Zymogen</keyword>
<dbReference type="SUPFAM" id="SSF52743">
    <property type="entry name" value="Subtilisin-like"/>
    <property type="match status" value="1"/>
</dbReference>
<dbReference type="InterPro" id="IPR015366">
    <property type="entry name" value="S53_propep"/>
</dbReference>
<evidence type="ECO:0000256" key="9">
    <source>
        <dbReference type="SAM" id="SignalP"/>
    </source>
</evidence>
<sequence length="511" mass="55867">MPGWYHLFSVLSVIATKLVGGLSMPVTPCWKWNNGSRSLSSLNLVHSWLEDHGVPSSVSMMLGGDWLMVVGVPLPQVGASYQLYQHVEMNDTVLRTLSYSLSDALQGHIQTVVPTTFFGSPRTQWKIPRILPRSVAAARTKTGSEELVTARHGEKISVMPSYLRWLYKIVGYVPASVDQNAIATAGYAVEHPSPQDLSAFMTEYRTDGEDATFTVTQANLDLQYAEALTYPKWNIFYSTGGRLNTARDPYLNWLIYLLNLETIPRTISTTYGGPYVMFSSGGWGAGQGDCLVRSSNGQVSVQFLPEFPASCPWVTSVGGTTSDHSEIAAILSGGGFSNYFPRPYLQEIAVPLFLQDVPTYTAASLILLCICVPYGRNIPDISAQALNFEIVIDGEFEEVDGTSGSAFLRLSHLPPSAVVHPRVPSWPPNVQTVAGTTSLLNDYRLSKGKHALGFRNPWLYSFGLPGLNDITLGSNPGCRTDGFPAVAGWDHVTGLGMPDFDKLKNIIDEEK</sequence>
<comment type="caution">
    <text evidence="8">Lacks conserved residue(s) required for the propagation of feature annotation.</text>
</comment>
<dbReference type="EMBL" id="JAKELL010000069">
    <property type="protein sequence ID" value="KAH8985014.1"/>
    <property type="molecule type" value="Genomic_DNA"/>
</dbReference>
<evidence type="ECO:0000256" key="3">
    <source>
        <dbReference type="ARBA" id="ARBA00022723"/>
    </source>
</evidence>
<evidence type="ECO:0000256" key="8">
    <source>
        <dbReference type="PROSITE-ProRule" id="PRU01032"/>
    </source>
</evidence>
<gene>
    <name evidence="11" type="ORF">EDB92DRAFT_2055103</name>
</gene>
<evidence type="ECO:0000256" key="4">
    <source>
        <dbReference type="ARBA" id="ARBA00022801"/>
    </source>
</evidence>
<feature type="binding site" evidence="8">
    <location>
        <position position="469"/>
    </location>
    <ligand>
        <name>Ca(2+)</name>
        <dbReference type="ChEBI" id="CHEBI:29108"/>
    </ligand>
</feature>
<dbReference type="GO" id="GO:0004252">
    <property type="term" value="F:serine-type endopeptidase activity"/>
    <property type="evidence" value="ECO:0007669"/>
    <property type="project" value="InterPro"/>
</dbReference>
<feature type="chain" id="PRO_5042098861" evidence="9">
    <location>
        <begin position="24"/>
        <end position="511"/>
    </location>
</feature>
<evidence type="ECO:0000256" key="7">
    <source>
        <dbReference type="ARBA" id="ARBA00023145"/>
    </source>
</evidence>
<evidence type="ECO:0000256" key="2">
    <source>
        <dbReference type="ARBA" id="ARBA00022670"/>
    </source>
</evidence>
<protein>
    <submittedName>
        <fullName evidence="11">Subtilisin-like protein</fullName>
    </submittedName>
</protein>
<keyword evidence="12" id="KW-1185">Reference proteome</keyword>
<dbReference type="InterPro" id="IPR036852">
    <property type="entry name" value="Peptidase_S8/S53_dom_sf"/>
</dbReference>
<evidence type="ECO:0000256" key="1">
    <source>
        <dbReference type="ARBA" id="ARBA00004239"/>
    </source>
</evidence>
<dbReference type="AlphaFoldDB" id="A0AAD4QAA8"/>
<dbReference type="PROSITE" id="PS51695">
    <property type="entry name" value="SEDOLISIN"/>
    <property type="match status" value="1"/>
</dbReference>
<dbReference type="GO" id="GO:0005576">
    <property type="term" value="C:extracellular region"/>
    <property type="evidence" value="ECO:0007669"/>
    <property type="project" value="UniProtKB-SubCell"/>
</dbReference>
<dbReference type="GO" id="GO:0008240">
    <property type="term" value="F:tripeptidyl-peptidase activity"/>
    <property type="evidence" value="ECO:0007669"/>
    <property type="project" value="TreeGrafter"/>
</dbReference>
<feature type="binding site" evidence="8">
    <location>
        <position position="490"/>
    </location>
    <ligand>
        <name>Ca(2+)</name>
        <dbReference type="ChEBI" id="CHEBI:29108"/>
    </ligand>
</feature>
<keyword evidence="9" id="KW-0732">Signal</keyword>
<dbReference type="GO" id="GO:0046872">
    <property type="term" value="F:metal ion binding"/>
    <property type="evidence" value="ECO:0007669"/>
    <property type="project" value="UniProtKB-UniRule"/>
</dbReference>
<keyword evidence="4" id="KW-0378">Hydrolase</keyword>
<dbReference type="Gene3D" id="3.40.50.200">
    <property type="entry name" value="Peptidase S8/S53 domain"/>
    <property type="match status" value="2"/>
</dbReference>
<feature type="binding site" evidence="8">
    <location>
        <position position="470"/>
    </location>
    <ligand>
        <name>Ca(2+)</name>
        <dbReference type="ChEBI" id="CHEBI:29108"/>
    </ligand>
</feature>
<dbReference type="GO" id="GO:0006508">
    <property type="term" value="P:proteolysis"/>
    <property type="evidence" value="ECO:0007669"/>
    <property type="project" value="UniProtKB-KW"/>
</dbReference>
<evidence type="ECO:0000256" key="5">
    <source>
        <dbReference type="ARBA" id="ARBA00022825"/>
    </source>
</evidence>